<dbReference type="Proteomes" id="UP000424527">
    <property type="component" value="Unassembled WGS sequence"/>
</dbReference>
<reference evidence="8 9" key="1">
    <citation type="submission" date="2019-07" db="EMBL/GenBank/DDBJ databases">
        <title>Chromosome genome assembly for large yellow croaker.</title>
        <authorList>
            <person name="Xiao S."/>
        </authorList>
    </citation>
    <scope>NUCLEOTIDE SEQUENCE [LARGE SCALE GENOMIC DNA]</scope>
    <source>
        <strain evidence="8">JMULYC20181020</strain>
        <tissue evidence="8">Muscle</tissue>
    </source>
</reference>
<keyword evidence="9" id="KW-1185">Reference proteome</keyword>
<dbReference type="GO" id="GO:0005737">
    <property type="term" value="C:cytoplasm"/>
    <property type="evidence" value="ECO:0007669"/>
    <property type="project" value="UniProtKB-SubCell"/>
</dbReference>
<dbReference type="InterPro" id="IPR051476">
    <property type="entry name" value="Bac_ResReg_Asp_Phosphatase"/>
</dbReference>
<sequence length="384" mass="43433">MNEPLKKHDGSFLPDIRQSSTQHSITSSLKQNICVEMLQEGFHRSYSELFFLLLSDQSRRSADFSLAVQLQTPLDQHQDKLETIRRHLSSAEQAERSGYWLEVCKQRMFLGRFFSAPEDRWLSLHFYHSCADIKQGSRLTVEARACLAEIYLQQGKLEQAKQQAELCINQAEFSGWMDSDGQPLRLRALRALSTIYTGLAAASLDAADYDEGLKLLHQSCSIATESEDKHSEAGASYQLGLGYQRAGDHTAAKQFFNRSMQMCGTLQDTEGLGKCYKAMAKSLHSEGNDAEAIRFLEKLVDICVMMPRQLVEAFLSLGHVYFTQGQYERASEFFLKSYELSCDLDDVALLQEAQVWVGSARAHSTVREYLADDVDRDRRSSGTE</sequence>
<dbReference type="Pfam" id="PF07721">
    <property type="entry name" value="TPR_4"/>
    <property type="match status" value="1"/>
</dbReference>
<dbReference type="SMART" id="SM00028">
    <property type="entry name" value="TPR"/>
    <property type="match status" value="5"/>
</dbReference>
<keyword evidence="2" id="KW-0963">Cytoplasm</keyword>
<dbReference type="PANTHER" id="PTHR46630">
    <property type="entry name" value="TETRATRICOPEPTIDE REPEAT PROTEIN 29"/>
    <property type="match status" value="1"/>
</dbReference>
<evidence type="ECO:0000256" key="1">
    <source>
        <dbReference type="ARBA" id="ARBA00004496"/>
    </source>
</evidence>
<keyword evidence="4 7" id="KW-0802">TPR repeat</keyword>
<name>A0A6G0HJP6_LARCR</name>
<dbReference type="Gene3D" id="1.25.40.10">
    <property type="entry name" value="Tetratricopeptide repeat domain"/>
    <property type="match status" value="1"/>
</dbReference>
<dbReference type="EMBL" id="REGW02000023">
    <property type="protein sequence ID" value="KAE8279424.1"/>
    <property type="molecule type" value="Genomic_DNA"/>
</dbReference>
<dbReference type="GO" id="GO:0003341">
    <property type="term" value="P:cilium movement"/>
    <property type="evidence" value="ECO:0007669"/>
    <property type="project" value="TreeGrafter"/>
</dbReference>
<dbReference type="InterPro" id="IPR011717">
    <property type="entry name" value="TPR-4"/>
</dbReference>
<dbReference type="PROSITE" id="PS50293">
    <property type="entry name" value="TPR_REGION"/>
    <property type="match status" value="1"/>
</dbReference>
<dbReference type="SUPFAM" id="SSF48452">
    <property type="entry name" value="TPR-like"/>
    <property type="match status" value="1"/>
</dbReference>
<evidence type="ECO:0000313" key="9">
    <source>
        <dbReference type="Proteomes" id="UP000424527"/>
    </source>
</evidence>
<proteinExistence type="predicted"/>
<feature type="repeat" description="TPR" evidence="7">
    <location>
        <begin position="311"/>
        <end position="344"/>
    </location>
</feature>
<evidence type="ECO:0000256" key="3">
    <source>
        <dbReference type="ARBA" id="ARBA00022737"/>
    </source>
</evidence>
<evidence type="ECO:0000256" key="6">
    <source>
        <dbReference type="ARBA" id="ARBA00044739"/>
    </source>
</evidence>
<dbReference type="Pfam" id="PF13424">
    <property type="entry name" value="TPR_12"/>
    <property type="match status" value="1"/>
</dbReference>
<dbReference type="GO" id="GO:0042802">
    <property type="term" value="F:identical protein binding"/>
    <property type="evidence" value="ECO:0007669"/>
    <property type="project" value="InterPro"/>
</dbReference>
<organism evidence="8 9">
    <name type="scientific">Larimichthys crocea</name>
    <name type="common">Large yellow croaker</name>
    <name type="synonym">Pseudosciaena crocea</name>
    <dbReference type="NCBI Taxonomy" id="215358"/>
    <lineage>
        <taxon>Eukaryota</taxon>
        <taxon>Metazoa</taxon>
        <taxon>Chordata</taxon>
        <taxon>Craniata</taxon>
        <taxon>Vertebrata</taxon>
        <taxon>Euteleostomi</taxon>
        <taxon>Actinopterygii</taxon>
        <taxon>Neopterygii</taxon>
        <taxon>Teleostei</taxon>
        <taxon>Neoteleostei</taxon>
        <taxon>Acanthomorphata</taxon>
        <taxon>Eupercaria</taxon>
        <taxon>Sciaenidae</taxon>
        <taxon>Larimichthys</taxon>
    </lineage>
</organism>
<comment type="caution">
    <text evidence="8">The sequence shown here is derived from an EMBL/GenBank/DDBJ whole genome shotgun (WGS) entry which is preliminary data.</text>
</comment>
<dbReference type="PANTHER" id="PTHR46630:SF1">
    <property type="entry name" value="TETRATRICOPEPTIDE REPEAT PROTEIN 29"/>
    <property type="match status" value="1"/>
</dbReference>
<dbReference type="InterPro" id="IPR011990">
    <property type="entry name" value="TPR-like_helical_dom_sf"/>
</dbReference>
<evidence type="ECO:0000313" key="8">
    <source>
        <dbReference type="EMBL" id="KAE8279424.1"/>
    </source>
</evidence>
<keyword evidence="3" id="KW-0677">Repeat</keyword>
<comment type="function">
    <text evidence="6">Axonemal protein which is implicated in axonemal and/or peri-axonemal structure assembly and regulates flagellum assembly and beating and therefore sperm motility.</text>
</comment>
<dbReference type="AlphaFoldDB" id="A0A6G0HJP6"/>
<gene>
    <name evidence="8" type="ORF">D5F01_LYC23013</name>
</gene>
<dbReference type="GO" id="GO:0036126">
    <property type="term" value="C:sperm flagellum"/>
    <property type="evidence" value="ECO:0007669"/>
    <property type="project" value="TreeGrafter"/>
</dbReference>
<dbReference type="InterPro" id="IPR019734">
    <property type="entry name" value="TPR_rpt"/>
</dbReference>
<evidence type="ECO:0000256" key="5">
    <source>
        <dbReference type="ARBA" id="ARBA00040665"/>
    </source>
</evidence>
<accession>A0A6G0HJP6</accession>
<protein>
    <recommendedName>
        <fullName evidence="5">Tetratricopeptide repeat protein 29</fullName>
    </recommendedName>
</protein>
<dbReference type="Pfam" id="PF13181">
    <property type="entry name" value="TPR_8"/>
    <property type="match status" value="1"/>
</dbReference>
<comment type="subcellular location">
    <subcellularLocation>
        <location evidence="1">Cytoplasm</location>
    </subcellularLocation>
</comment>
<evidence type="ECO:0000256" key="7">
    <source>
        <dbReference type="PROSITE-ProRule" id="PRU00339"/>
    </source>
</evidence>
<evidence type="ECO:0000256" key="2">
    <source>
        <dbReference type="ARBA" id="ARBA00022490"/>
    </source>
</evidence>
<evidence type="ECO:0000256" key="4">
    <source>
        <dbReference type="ARBA" id="ARBA00022803"/>
    </source>
</evidence>
<dbReference type="PROSITE" id="PS50005">
    <property type="entry name" value="TPR"/>
    <property type="match status" value="1"/>
</dbReference>